<keyword evidence="2" id="KW-0472">Membrane</keyword>
<sequence>MQFLPIAFLLATFAFPVSSEEPMPELLDALIDFKDAFQETFTDEATTKAPETNETGKKKHSFTKLLESGFNLFNAVAEIFNEDNQEPSGVEPTKPVTLSRTTKKPSSPEVSAPVPSPVKPSPIFPVKPTSLTPEKSPPAPKDITVYMNPVTISLAIGIPIVLAVSVAVFLVACVIKETRKRMYIVRAAEEGNIVQPVPSIADTV</sequence>
<dbReference type="EMBL" id="AZBU02000002">
    <property type="protein sequence ID" value="TKR96720.1"/>
    <property type="molecule type" value="Genomic_DNA"/>
</dbReference>
<protein>
    <submittedName>
        <fullName evidence="4">Uncharacterized protein</fullName>
    </submittedName>
</protein>
<feature type="chain" id="PRO_5020616443" evidence="3">
    <location>
        <begin position="20"/>
        <end position="204"/>
    </location>
</feature>
<feature type="compositionally biased region" description="Pro residues" evidence="1">
    <location>
        <begin position="114"/>
        <end position="125"/>
    </location>
</feature>
<evidence type="ECO:0000256" key="3">
    <source>
        <dbReference type="SAM" id="SignalP"/>
    </source>
</evidence>
<evidence type="ECO:0000256" key="2">
    <source>
        <dbReference type="SAM" id="Phobius"/>
    </source>
</evidence>
<keyword evidence="5" id="KW-1185">Reference proteome</keyword>
<feature type="region of interest" description="Disordered" evidence="1">
    <location>
        <begin position="83"/>
        <end position="137"/>
    </location>
</feature>
<dbReference type="Proteomes" id="UP000298663">
    <property type="component" value="Unassembled WGS sequence"/>
</dbReference>
<gene>
    <name evidence="4" type="ORF">L596_010700</name>
</gene>
<evidence type="ECO:0000256" key="1">
    <source>
        <dbReference type="SAM" id="MobiDB-lite"/>
    </source>
</evidence>
<comment type="caution">
    <text evidence="4">The sequence shown here is derived from an EMBL/GenBank/DDBJ whole genome shotgun (WGS) entry which is preliminary data.</text>
</comment>
<keyword evidence="2" id="KW-1133">Transmembrane helix</keyword>
<feature type="transmembrane region" description="Helical" evidence="2">
    <location>
        <begin position="152"/>
        <end position="175"/>
    </location>
</feature>
<accession>A0A4U5PJE1</accession>
<evidence type="ECO:0000313" key="4">
    <source>
        <dbReference type="EMBL" id="TKR96720.1"/>
    </source>
</evidence>
<keyword evidence="3" id="KW-0732">Signal</keyword>
<dbReference type="AlphaFoldDB" id="A0A4U5PJE1"/>
<keyword evidence="2" id="KW-0812">Transmembrane</keyword>
<evidence type="ECO:0000313" key="5">
    <source>
        <dbReference type="Proteomes" id="UP000298663"/>
    </source>
</evidence>
<name>A0A4U5PJE1_STECR</name>
<feature type="signal peptide" evidence="3">
    <location>
        <begin position="1"/>
        <end position="19"/>
    </location>
</feature>
<reference evidence="4 5" key="2">
    <citation type="journal article" date="2019" name="G3 (Bethesda)">
        <title>Hybrid Assembly of the Genome of the Entomopathogenic Nematode Steinernema carpocapsae Identifies the X-Chromosome.</title>
        <authorList>
            <person name="Serra L."/>
            <person name="Macchietto M."/>
            <person name="Macias-Munoz A."/>
            <person name="McGill C.J."/>
            <person name="Rodriguez I.M."/>
            <person name="Rodriguez B."/>
            <person name="Murad R."/>
            <person name="Mortazavi A."/>
        </authorList>
    </citation>
    <scope>NUCLEOTIDE SEQUENCE [LARGE SCALE GENOMIC DNA]</scope>
    <source>
        <strain evidence="4 5">ALL</strain>
    </source>
</reference>
<reference evidence="4 5" key="1">
    <citation type="journal article" date="2015" name="Genome Biol.">
        <title>Comparative genomics of Steinernema reveals deeply conserved gene regulatory networks.</title>
        <authorList>
            <person name="Dillman A.R."/>
            <person name="Macchietto M."/>
            <person name="Porter C.F."/>
            <person name="Rogers A."/>
            <person name="Williams B."/>
            <person name="Antoshechkin I."/>
            <person name="Lee M.M."/>
            <person name="Goodwin Z."/>
            <person name="Lu X."/>
            <person name="Lewis E.E."/>
            <person name="Goodrich-Blair H."/>
            <person name="Stock S.P."/>
            <person name="Adams B.J."/>
            <person name="Sternberg P.W."/>
            <person name="Mortazavi A."/>
        </authorList>
    </citation>
    <scope>NUCLEOTIDE SEQUENCE [LARGE SCALE GENOMIC DNA]</scope>
    <source>
        <strain evidence="4 5">ALL</strain>
    </source>
</reference>
<organism evidence="4 5">
    <name type="scientific">Steinernema carpocapsae</name>
    <name type="common">Entomopathogenic nematode</name>
    <dbReference type="NCBI Taxonomy" id="34508"/>
    <lineage>
        <taxon>Eukaryota</taxon>
        <taxon>Metazoa</taxon>
        <taxon>Ecdysozoa</taxon>
        <taxon>Nematoda</taxon>
        <taxon>Chromadorea</taxon>
        <taxon>Rhabditida</taxon>
        <taxon>Tylenchina</taxon>
        <taxon>Panagrolaimomorpha</taxon>
        <taxon>Strongyloidoidea</taxon>
        <taxon>Steinernematidae</taxon>
        <taxon>Steinernema</taxon>
    </lineage>
</organism>
<feature type="compositionally biased region" description="Low complexity" evidence="1">
    <location>
        <begin position="104"/>
        <end position="113"/>
    </location>
</feature>
<proteinExistence type="predicted"/>